<comment type="catalytic activity">
    <reaction evidence="1">
        <text>Hydrolysis of terminal (1-&gt;4)-linked alpha-D-glucose residues successively from non-reducing ends of the chains with release of beta-D-glucose.</text>
        <dbReference type="EC" id="3.2.1.3"/>
    </reaction>
</comment>
<keyword evidence="5" id="KW-0119">Carbohydrate metabolism</keyword>
<name>A0A9P4US33_9PEZI</name>
<evidence type="ECO:0000256" key="7">
    <source>
        <dbReference type="ARBA" id="ARBA00023326"/>
    </source>
</evidence>
<dbReference type="GO" id="GO:0004339">
    <property type="term" value="F:glucan 1,4-alpha-glucosidase activity"/>
    <property type="evidence" value="ECO:0007669"/>
    <property type="project" value="UniProtKB-EC"/>
</dbReference>
<evidence type="ECO:0000256" key="5">
    <source>
        <dbReference type="ARBA" id="ARBA00023277"/>
    </source>
</evidence>
<gene>
    <name evidence="12" type="ORF">K431DRAFT_317140</name>
</gene>
<evidence type="ECO:0000313" key="12">
    <source>
        <dbReference type="EMBL" id="KAF2726312.1"/>
    </source>
</evidence>
<evidence type="ECO:0000256" key="8">
    <source>
        <dbReference type="ARBA" id="ARBA00033442"/>
    </source>
</evidence>
<evidence type="ECO:0000256" key="9">
    <source>
        <dbReference type="ARBA" id="ARBA00033473"/>
    </source>
</evidence>
<evidence type="ECO:0000259" key="11">
    <source>
        <dbReference type="Pfam" id="PF00723"/>
    </source>
</evidence>
<dbReference type="InterPro" id="IPR000165">
    <property type="entry name" value="Glucoamylase"/>
</dbReference>
<dbReference type="PANTHER" id="PTHR31616:SF9">
    <property type="entry name" value="GLUCOAMYLASE, INTRACELLULAR SPORULATION-SPECIFIC"/>
    <property type="match status" value="1"/>
</dbReference>
<feature type="chain" id="PRO_5040326686" description="glucan 1,4-alpha-glucosidase" evidence="10">
    <location>
        <begin position="22"/>
        <end position="647"/>
    </location>
</feature>
<comment type="caution">
    <text evidence="12">The sequence shown here is derived from an EMBL/GenBank/DDBJ whole genome shotgun (WGS) entry which is preliminary data.</text>
</comment>
<feature type="domain" description="GH15-like" evidence="11">
    <location>
        <begin position="192"/>
        <end position="620"/>
    </location>
</feature>
<dbReference type="InterPro" id="IPR011613">
    <property type="entry name" value="GH15-like"/>
</dbReference>
<keyword evidence="7" id="KW-0624">Polysaccharide degradation</keyword>
<dbReference type="EC" id="3.2.1.3" evidence="3"/>
<dbReference type="Proteomes" id="UP000799441">
    <property type="component" value="Unassembled WGS sequence"/>
</dbReference>
<dbReference type="SUPFAM" id="SSF48208">
    <property type="entry name" value="Six-hairpin glycosidases"/>
    <property type="match status" value="1"/>
</dbReference>
<evidence type="ECO:0000256" key="1">
    <source>
        <dbReference type="ARBA" id="ARBA00001863"/>
    </source>
</evidence>
<dbReference type="Gene3D" id="1.50.10.10">
    <property type="match status" value="1"/>
</dbReference>
<dbReference type="EMBL" id="MU003765">
    <property type="protein sequence ID" value="KAF2726312.1"/>
    <property type="molecule type" value="Genomic_DNA"/>
</dbReference>
<proteinExistence type="inferred from homology"/>
<keyword evidence="6" id="KW-0326">Glycosidase</keyword>
<reference evidence="12" key="1">
    <citation type="journal article" date="2020" name="Stud. Mycol.">
        <title>101 Dothideomycetes genomes: a test case for predicting lifestyles and emergence of pathogens.</title>
        <authorList>
            <person name="Haridas S."/>
            <person name="Albert R."/>
            <person name="Binder M."/>
            <person name="Bloem J."/>
            <person name="Labutti K."/>
            <person name="Salamov A."/>
            <person name="Andreopoulos B."/>
            <person name="Baker S."/>
            <person name="Barry K."/>
            <person name="Bills G."/>
            <person name="Bluhm B."/>
            <person name="Cannon C."/>
            <person name="Castanera R."/>
            <person name="Culley D."/>
            <person name="Daum C."/>
            <person name="Ezra D."/>
            <person name="Gonzalez J."/>
            <person name="Henrissat B."/>
            <person name="Kuo A."/>
            <person name="Liang C."/>
            <person name="Lipzen A."/>
            <person name="Lutzoni F."/>
            <person name="Magnuson J."/>
            <person name="Mondo S."/>
            <person name="Nolan M."/>
            <person name="Ohm R."/>
            <person name="Pangilinan J."/>
            <person name="Park H.-J."/>
            <person name="Ramirez L."/>
            <person name="Alfaro M."/>
            <person name="Sun H."/>
            <person name="Tritt A."/>
            <person name="Yoshinaga Y."/>
            <person name="Zwiers L.-H."/>
            <person name="Turgeon B."/>
            <person name="Goodwin S."/>
            <person name="Spatafora J."/>
            <person name="Crous P."/>
            <person name="Grigoriev I."/>
        </authorList>
    </citation>
    <scope>NUCLEOTIDE SEQUENCE</scope>
    <source>
        <strain evidence="12">CBS 116435</strain>
    </source>
</reference>
<comment type="similarity">
    <text evidence="2">Belongs to the glycosyl hydrolase 15 family.</text>
</comment>
<dbReference type="AlphaFoldDB" id="A0A9P4US33"/>
<evidence type="ECO:0000313" key="13">
    <source>
        <dbReference type="Proteomes" id="UP000799441"/>
    </source>
</evidence>
<dbReference type="Pfam" id="PF00723">
    <property type="entry name" value="Glyco_hydro_15"/>
    <property type="match status" value="1"/>
</dbReference>
<keyword evidence="4 12" id="KW-0378">Hydrolase</keyword>
<protein>
    <recommendedName>
        <fullName evidence="3">glucan 1,4-alpha-glucosidase</fullName>
        <ecNumber evidence="3">3.2.1.3</ecNumber>
    </recommendedName>
    <alternativeName>
        <fullName evidence="9">1,4-alpha-D-glucan glucohydrolase</fullName>
    </alternativeName>
    <alternativeName>
        <fullName evidence="8">Glucan 1,4-alpha-glucosidase</fullName>
    </alternativeName>
</protein>
<dbReference type="InterPro" id="IPR008928">
    <property type="entry name" value="6-hairpin_glycosidase_sf"/>
</dbReference>
<dbReference type="InterPro" id="IPR012341">
    <property type="entry name" value="6hp_glycosidase-like_sf"/>
</dbReference>
<keyword evidence="13" id="KW-1185">Reference proteome</keyword>
<evidence type="ECO:0000256" key="4">
    <source>
        <dbReference type="ARBA" id="ARBA00022801"/>
    </source>
</evidence>
<dbReference type="GO" id="GO:0000324">
    <property type="term" value="C:fungal-type vacuole"/>
    <property type="evidence" value="ECO:0007669"/>
    <property type="project" value="TreeGrafter"/>
</dbReference>
<evidence type="ECO:0000256" key="10">
    <source>
        <dbReference type="SAM" id="SignalP"/>
    </source>
</evidence>
<feature type="signal peptide" evidence="10">
    <location>
        <begin position="1"/>
        <end position="21"/>
    </location>
</feature>
<evidence type="ECO:0000256" key="2">
    <source>
        <dbReference type="ARBA" id="ARBA00006188"/>
    </source>
</evidence>
<accession>A0A9P4US33</accession>
<keyword evidence="10" id="KW-0732">Signal</keyword>
<dbReference type="PANTHER" id="PTHR31616">
    <property type="entry name" value="TREHALASE"/>
    <property type="match status" value="1"/>
</dbReference>
<organism evidence="12 13">
    <name type="scientific">Polychaeton citri CBS 116435</name>
    <dbReference type="NCBI Taxonomy" id="1314669"/>
    <lineage>
        <taxon>Eukaryota</taxon>
        <taxon>Fungi</taxon>
        <taxon>Dikarya</taxon>
        <taxon>Ascomycota</taxon>
        <taxon>Pezizomycotina</taxon>
        <taxon>Dothideomycetes</taxon>
        <taxon>Dothideomycetidae</taxon>
        <taxon>Capnodiales</taxon>
        <taxon>Capnodiaceae</taxon>
        <taxon>Polychaeton</taxon>
    </lineage>
</organism>
<sequence length="647" mass="69877">MKGLRINLVAGLAALVTSIQAQDCVVQNLRTSPPPAGTNVSVKAYSYCGGVFNISAYVANLCYNKVVTVYYTNKQNVSTPLTTLSLGYQADAVPGQIELWGARNTGAYIDGVDTLLNITFQAVDIGETYSEVLGLPIEASGAPEPTLPTPPKPYATPIGFGSDITKWLAVGAKGSEADISFTRMFLNINPDIPGSVNGSVVAARSGPLFPDNLLPDYTYTWVRDTSLTHDVTQKLYAAATKKSAKSQYEQILFGYAGARYIEQNDPNLQTGLGEPKFYLNQTIFTGPWGRPQNDGPATAAITLIEFANDYLAAGGSLNTVKTKIWNQATAPVQRDLLFVASNWTYASFDLWEEEPSDHFYTRMVQRKALLIGADFATKMGDATTSSTLKSAAAALTATLPQFWDPNRKTLLYEYGPVLRDKSSYLDVAVVLGVIHGYNNDGVYSYTNDQVLSSALRIATSFIPIYGVANTTKDSSGRTLGIPIGRYPEDVYNGTDTQENGGNPWYLATNALGQLMYSAASEYKKAGSITVTDTSKPFFDYFAPAAKLQAGQTYSKKSLRGIFPFGTAIASLEGWGDAFLRRSKFETPANGHLAEEFNRNTGAPQGAADLTWSYASVLTAAFARADLLGDRTYVTRVANKGVQPNTSA</sequence>
<evidence type="ECO:0000256" key="6">
    <source>
        <dbReference type="ARBA" id="ARBA00023295"/>
    </source>
</evidence>
<dbReference type="PRINTS" id="PR00736">
    <property type="entry name" value="GLHYDRLASE15"/>
</dbReference>
<dbReference type="OrthoDB" id="6123450at2759"/>
<evidence type="ECO:0000256" key="3">
    <source>
        <dbReference type="ARBA" id="ARBA00012593"/>
    </source>
</evidence>
<dbReference type="GO" id="GO:0000272">
    <property type="term" value="P:polysaccharide catabolic process"/>
    <property type="evidence" value="ECO:0007669"/>
    <property type="project" value="UniProtKB-KW"/>
</dbReference>